<name>A0A7H0VHD2_9FLAO</name>
<organism evidence="1 2">
    <name type="scientific">Croceimicrobium hydrocarbonivorans</name>
    <dbReference type="NCBI Taxonomy" id="2761580"/>
    <lineage>
        <taxon>Bacteria</taxon>
        <taxon>Pseudomonadati</taxon>
        <taxon>Bacteroidota</taxon>
        <taxon>Flavobacteriia</taxon>
        <taxon>Flavobacteriales</taxon>
        <taxon>Owenweeksiaceae</taxon>
        <taxon>Croceimicrobium</taxon>
    </lineage>
</organism>
<dbReference type="EMBL" id="CP060139">
    <property type="protein sequence ID" value="QNR25130.1"/>
    <property type="molecule type" value="Genomic_DNA"/>
</dbReference>
<accession>A0A7H0VHD2</accession>
<evidence type="ECO:0008006" key="3">
    <source>
        <dbReference type="Google" id="ProtNLM"/>
    </source>
</evidence>
<dbReference type="AlphaFoldDB" id="A0A7H0VHD2"/>
<dbReference type="PROSITE" id="PS51257">
    <property type="entry name" value="PROKAR_LIPOPROTEIN"/>
    <property type="match status" value="1"/>
</dbReference>
<dbReference type="RefSeq" id="WP_210759655.1">
    <property type="nucleotide sequence ID" value="NZ_CP060139.1"/>
</dbReference>
<evidence type="ECO:0000313" key="2">
    <source>
        <dbReference type="Proteomes" id="UP000516305"/>
    </source>
</evidence>
<sequence>MLTIARALAAHKMNLWKIISISFFTAAVFSCSENIGKEKVNHTEELKPDSCNQVSKDANLLPVKNKWQLLKINRAWEQAPEVPPQRELWDFSNGDSLIVLADGQTLFKFKTNWKYDYSAFSGDSTWIMTRIKDAHSPRVDFEINLYKDTLELFEQCESFILVKKE</sequence>
<protein>
    <recommendedName>
        <fullName evidence="3">Lipocalin-like domain-containing protein</fullName>
    </recommendedName>
</protein>
<dbReference type="KEGG" id="chyd:H4K34_04640"/>
<dbReference type="Proteomes" id="UP000516305">
    <property type="component" value="Chromosome"/>
</dbReference>
<proteinExistence type="predicted"/>
<reference evidence="1 2" key="1">
    <citation type="submission" date="2020-08" db="EMBL/GenBank/DDBJ databases">
        <title>Croceimicrobium hydrocarbonivorans gen. nov., sp. nov., a novel marine bacterium isolated from a bacterial consortium that degrades polyethylene terephthalate.</title>
        <authorList>
            <person name="Liu R."/>
        </authorList>
    </citation>
    <scope>NUCLEOTIDE SEQUENCE [LARGE SCALE GENOMIC DNA]</scope>
    <source>
        <strain evidence="1 2">A20-9</strain>
    </source>
</reference>
<evidence type="ECO:0000313" key="1">
    <source>
        <dbReference type="EMBL" id="QNR25130.1"/>
    </source>
</evidence>
<gene>
    <name evidence="1" type="ORF">H4K34_04640</name>
</gene>
<keyword evidence="2" id="KW-1185">Reference proteome</keyword>